<organism evidence="2 3">
    <name type="scientific">Veillonella infantium</name>
    <dbReference type="NCBI Taxonomy" id="1911679"/>
    <lineage>
        <taxon>Bacteria</taxon>
        <taxon>Bacillati</taxon>
        <taxon>Bacillota</taxon>
        <taxon>Negativicutes</taxon>
        <taxon>Veillonellales</taxon>
        <taxon>Veillonellaceae</taxon>
        <taxon>Veillonella</taxon>
    </lineage>
</organism>
<feature type="transmembrane region" description="Helical" evidence="1">
    <location>
        <begin position="99"/>
        <end position="118"/>
    </location>
</feature>
<evidence type="ECO:0000313" key="3">
    <source>
        <dbReference type="Proteomes" id="UP000238899"/>
    </source>
</evidence>
<comment type="caution">
    <text evidence="2">The sequence shown here is derived from an EMBL/GenBank/DDBJ whole genome shotgun (WGS) entry which is preliminary data.</text>
</comment>
<gene>
    <name evidence="2" type="ORF">VCHSUH03_02240</name>
</gene>
<dbReference type="Proteomes" id="UP000238899">
    <property type="component" value="Unassembled WGS sequence"/>
</dbReference>
<keyword evidence="1" id="KW-0472">Membrane</keyword>
<accession>A0ABX5C5D9</accession>
<keyword evidence="3" id="KW-1185">Reference proteome</keyword>
<feature type="transmembrane region" description="Helical" evidence="1">
    <location>
        <begin position="30"/>
        <end position="47"/>
    </location>
</feature>
<feature type="transmembrane region" description="Helical" evidence="1">
    <location>
        <begin position="59"/>
        <end position="78"/>
    </location>
</feature>
<keyword evidence="1" id="KW-1133">Transmembrane helix</keyword>
<proteinExistence type="predicted"/>
<name>A0ABX5C5D9_9FIRM</name>
<reference evidence="2 3" key="1">
    <citation type="journal article" date="2018" name="Int. J. Syst. Evol. Microbiol.">
        <title>Veillonella infantium sp. nov., an anaerobic, Gram-stain-negative coccus isolated from tongue biofilm of a Thai child.</title>
        <authorList>
            <person name="Mashima I."/>
            <person name="Liao Y.C."/>
            <person name="Miyakawa H."/>
            <person name="Theodorea C.F."/>
            <person name="Thawboon B."/>
            <person name="Thaweboon S."/>
            <person name="Scannapieco F.A."/>
            <person name="Nakazawa F."/>
        </authorList>
    </citation>
    <scope>NUCLEOTIDE SEQUENCE [LARGE SCALE GENOMIC DNA]</scope>
    <source>
        <strain evidence="2 3">T11011-4</strain>
    </source>
</reference>
<keyword evidence="1" id="KW-0812">Transmembrane</keyword>
<protein>
    <submittedName>
        <fullName evidence="2">Uncharacterized protein</fullName>
    </submittedName>
</protein>
<evidence type="ECO:0000313" key="2">
    <source>
        <dbReference type="EMBL" id="PQL58580.1"/>
    </source>
</evidence>
<feature type="transmembrane region" description="Helical" evidence="1">
    <location>
        <begin position="6"/>
        <end position="23"/>
    </location>
</feature>
<dbReference type="EMBL" id="PPDD01000002">
    <property type="protein sequence ID" value="PQL58580.1"/>
    <property type="molecule type" value="Genomic_DNA"/>
</dbReference>
<evidence type="ECO:0000256" key="1">
    <source>
        <dbReference type="SAM" id="Phobius"/>
    </source>
</evidence>
<sequence>MIYDLLILGISIWLLYDIFLMYKVKNKSQVLIEFILFAVLIAGYLINKLYEINYFVSDTYFYLGMVLAVIIYCCILWLHRYRYINTDDERKKKSIINSILTIHAIIFLYGLVIVWVVFF</sequence>